<dbReference type="GO" id="GO:0005634">
    <property type="term" value="C:nucleus"/>
    <property type="evidence" value="ECO:0007669"/>
    <property type="project" value="TreeGrafter"/>
</dbReference>
<evidence type="ECO:0000313" key="2">
    <source>
        <dbReference type="EMBL" id="KAF0763852.1"/>
    </source>
</evidence>
<name>A0A6G0Z0N1_APHCR</name>
<organism evidence="2 3">
    <name type="scientific">Aphis craccivora</name>
    <name type="common">Cowpea aphid</name>
    <dbReference type="NCBI Taxonomy" id="307492"/>
    <lineage>
        <taxon>Eukaryota</taxon>
        <taxon>Metazoa</taxon>
        <taxon>Ecdysozoa</taxon>
        <taxon>Arthropoda</taxon>
        <taxon>Hexapoda</taxon>
        <taxon>Insecta</taxon>
        <taxon>Pterygota</taxon>
        <taxon>Neoptera</taxon>
        <taxon>Paraneoptera</taxon>
        <taxon>Hemiptera</taxon>
        <taxon>Sternorrhyncha</taxon>
        <taxon>Aphidomorpha</taxon>
        <taxon>Aphidoidea</taxon>
        <taxon>Aphididae</taxon>
        <taxon>Aphidini</taxon>
        <taxon>Aphis</taxon>
        <taxon>Aphis</taxon>
    </lineage>
</organism>
<dbReference type="PANTHER" id="PTHR13518">
    <property type="entry name" value="PUTATIVE TREBLE-CLEF ZINC-FINGER C2ORF42 FAMILY MEMBER"/>
    <property type="match status" value="1"/>
</dbReference>
<dbReference type="Proteomes" id="UP000478052">
    <property type="component" value="Unassembled WGS sequence"/>
</dbReference>
<reference evidence="2 3" key="1">
    <citation type="submission" date="2019-08" db="EMBL/GenBank/DDBJ databases">
        <title>Whole genome of Aphis craccivora.</title>
        <authorList>
            <person name="Voronova N.V."/>
            <person name="Shulinski R.S."/>
            <person name="Bandarenka Y.V."/>
            <person name="Zhorov D.G."/>
            <person name="Warner D."/>
        </authorList>
    </citation>
    <scope>NUCLEOTIDE SEQUENCE [LARGE SCALE GENOMIC DNA]</scope>
    <source>
        <strain evidence="2">180601</strain>
        <tissue evidence="2">Whole Body</tissue>
    </source>
</reference>
<dbReference type="AlphaFoldDB" id="A0A6G0Z0N1"/>
<dbReference type="OrthoDB" id="6506929at2759"/>
<dbReference type="PANTHER" id="PTHR13518:SF1">
    <property type="entry name" value="C2ORF42 HOMOLOG"/>
    <property type="match status" value="1"/>
</dbReference>
<dbReference type="InterPro" id="IPR029269">
    <property type="entry name" value="Zf-tcix"/>
</dbReference>
<dbReference type="InterPro" id="IPR026049">
    <property type="entry name" value="C2orf42"/>
</dbReference>
<gene>
    <name evidence="2" type="ORF">FWK35_00005425</name>
</gene>
<dbReference type="Pfam" id="PF14952">
    <property type="entry name" value="zf-tcix"/>
    <property type="match status" value="1"/>
</dbReference>
<evidence type="ECO:0000259" key="1">
    <source>
        <dbReference type="Pfam" id="PF14952"/>
    </source>
</evidence>
<keyword evidence="3" id="KW-1185">Reference proteome</keyword>
<dbReference type="EMBL" id="VUJU01001784">
    <property type="protein sequence ID" value="KAF0763852.1"/>
    <property type="molecule type" value="Genomic_DNA"/>
</dbReference>
<feature type="domain" description="Putative treble-clef zinc-finger" evidence="1">
    <location>
        <begin position="13"/>
        <end position="40"/>
    </location>
</feature>
<accession>A0A6G0Z0N1</accession>
<comment type="caution">
    <text evidence="2">The sequence shown here is derived from an EMBL/GenBank/DDBJ whole genome shotgun (WGS) entry which is preliminary data.</text>
</comment>
<proteinExistence type="predicted"/>
<evidence type="ECO:0000313" key="3">
    <source>
        <dbReference type="Proteomes" id="UP000478052"/>
    </source>
</evidence>
<protein>
    <submittedName>
        <fullName evidence="2">Zf-tcix domain-containing protein</fullName>
    </submittedName>
</protein>
<sequence length="552" mass="63438">MANSNKIKALLSDLGRSTKRGVKKCPSCGTYNGTRTVVCKTCYLLLKPNNKRVSPSEVCRLLTPSSSPIFSYISSENTDFEERGFIHFPDTKNKEINKLDTGLCLVRFCGGRSFDNNILKCHASLIIESVLNTNIQSEPCKHIDTCFDCNTIGVSLKIDQQVLESFRVPQNVKQEVWTNFIDKKKPYLQRVSENIFVVRCKISTQNPLGYLHCIIGKYNRCFCCTTTLVTVDQMDQIPDLNTYFCCHYIACLSAIATSRYMVQEFEKNLNPFVSVSTLSATITQLDNLPNVQVAMAEESNGPVTFFDDQMIITSETCVLESITPKYQRIVPNILSKKRSKKSQNNSRIKKKSCHEEPQLINPNPVLSFEKWISSVTERINQEMHYQFDGNPPTMVFHIHKMFFECLRERMCVASEKKRLPNYTLVFMKRDSLPLGTFTKYTWHITNIMLVKKIFETPLVPLNISRSFIKNTDGTYDAFEREKYDNIPTDKSHQPIQPNDLKTFLKVGIVNEHQKEPIPFIIEWIPDVLPITEIGELRLTFKYGHMPPKENTF</sequence>